<dbReference type="AlphaFoldDB" id="A0AAD6V098"/>
<gene>
    <name evidence="1" type="ORF">GGX14DRAFT_401374</name>
</gene>
<dbReference type="EMBL" id="JARJCW010000068">
    <property type="protein sequence ID" value="KAJ7199428.1"/>
    <property type="molecule type" value="Genomic_DNA"/>
</dbReference>
<accession>A0AAD6V098</accession>
<keyword evidence="2" id="KW-1185">Reference proteome</keyword>
<reference evidence="1" key="1">
    <citation type="submission" date="2023-03" db="EMBL/GenBank/DDBJ databases">
        <title>Massive genome expansion in bonnet fungi (Mycena s.s.) driven by repeated elements and novel gene families across ecological guilds.</title>
        <authorList>
            <consortium name="Lawrence Berkeley National Laboratory"/>
            <person name="Harder C.B."/>
            <person name="Miyauchi S."/>
            <person name="Viragh M."/>
            <person name="Kuo A."/>
            <person name="Thoen E."/>
            <person name="Andreopoulos B."/>
            <person name="Lu D."/>
            <person name="Skrede I."/>
            <person name="Drula E."/>
            <person name="Henrissat B."/>
            <person name="Morin E."/>
            <person name="Kohler A."/>
            <person name="Barry K."/>
            <person name="LaButti K."/>
            <person name="Morin E."/>
            <person name="Salamov A."/>
            <person name="Lipzen A."/>
            <person name="Mereny Z."/>
            <person name="Hegedus B."/>
            <person name="Baldrian P."/>
            <person name="Stursova M."/>
            <person name="Weitz H."/>
            <person name="Taylor A."/>
            <person name="Grigoriev I.V."/>
            <person name="Nagy L.G."/>
            <person name="Martin F."/>
            <person name="Kauserud H."/>
        </authorList>
    </citation>
    <scope>NUCLEOTIDE SEQUENCE</scope>
    <source>
        <strain evidence="1">9144</strain>
    </source>
</reference>
<evidence type="ECO:0000313" key="1">
    <source>
        <dbReference type="EMBL" id="KAJ7199428.1"/>
    </source>
</evidence>
<protein>
    <submittedName>
        <fullName evidence="1">Uncharacterized protein</fullName>
    </submittedName>
</protein>
<proteinExistence type="predicted"/>
<name>A0AAD6V098_9AGAR</name>
<sequence length="265" mass="28513">MLGISGSSQAWKFASLDQNSMAELAQYNASDGQRNGYRIRIFGPDGPKAEFKRILIWGVRQKGSAPKRLGHRNGSSPAMFFACLSFHECTGAGAIRGADPDNCPTADRLYSPSNRSNVSPRLPITNVTINIAAKSSTASVPIIRMRDTTSGGTSECTMAPCQNRQLIEVIANVAEHLHYRATAFSPLSSLPNPSSSSRTMATLNIMLKTQQENQEILHGAMVHSEVPPLAVSRIRMTGTDAAAENLAAMLMKDVTFVMGGRGTDT</sequence>
<organism evidence="1 2">
    <name type="scientific">Mycena pura</name>
    <dbReference type="NCBI Taxonomy" id="153505"/>
    <lineage>
        <taxon>Eukaryota</taxon>
        <taxon>Fungi</taxon>
        <taxon>Dikarya</taxon>
        <taxon>Basidiomycota</taxon>
        <taxon>Agaricomycotina</taxon>
        <taxon>Agaricomycetes</taxon>
        <taxon>Agaricomycetidae</taxon>
        <taxon>Agaricales</taxon>
        <taxon>Marasmiineae</taxon>
        <taxon>Mycenaceae</taxon>
        <taxon>Mycena</taxon>
    </lineage>
</organism>
<evidence type="ECO:0000313" key="2">
    <source>
        <dbReference type="Proteomes" id="UP001219525"/>
    </source>
</evidence>
<dbReference type="Proteomes" id="UP001219525">
    <property type="component" value="Unassembled WGS sequence"/>
</dbReference>
<comment type="caution">
    <text evidence="1">The sequence shown here is derived from an EMBL/GenBank/DDBJ whole genome shotgun (WGS) entry which is preliminary data.</text>
</comment>